<evidence type="ECO:0000256" key="9">
    <source>
        <dbReference type="ARBA" id="ARBA00023012"/>
    </source>
</evidence>
<dbReference type="EC" id="2.7.13.3" evidence="3"/>
<keyword evidence="6 11" id="KW-0812">Transmembrane</keyword>
<feature type="transmembrane region" description="Helical" evidence="11">
    <location>
        <begin position="12"/>
        <end position="35"/>
    </location>
</feature>
<evidence type="ECO:0000313" key="15">
    <source>
        <dbReference type="Proteomes" id="UP000253529"/>
    </source>
</evidence>
<dbReference type="Pfam" id="PF02518">
    <property type="entry name" value="HATPase_c"/>
    <property type="match status" value="1"/>
</dbReference>
<dbReference type="SMART" id="SM00388">
    <property type="entry name" value="HisKA"/>
    <property type="match status" value="1"/>
</dbReference>
<dbReference type="EMBL" id="QNRK01000040">
    <property type="protein sequence ID" value="RBP04155.1"/>
    <property type="molecule type" value="Genomic_DNA"/>
</dbReference>
<comment type="caution">
    <text evidence="14">The sequence shown here is derived from an EMBL/GenBank/DDBJ whole genome shotgun (WGS) entry which is preliminary data.</text>
</comment>
<keyword evidence="9" id="KW-0902">Two-component regulatory system</keyword>
<evidence type="ECO:0000259" key="12">
    <source>
        <dbReference type="PROSITE" id="PS50109"/>
    </source>
</evidence>
<keyword evidence="4" id="KW-0597">Phosphoprotein</keyword>
<dbReference type="RefSeq" id="WP_113892220.1">
    <property type="nucleotide sequence ID" value="NZ_QNRK01000040.1"/>
</dbReference>
<keyword evidence="8 11" id="KW-1133">Transmembrane helix</keyword>
<dbReference type="Gene3D" id="3.30.565.10">
    <property type="entry name" value="Histidine kinase-like ATPase, C-terminal domain"/>
    <property type="match status" value="1"/>
</dbReference>
<keyword evidence="10 11" id="KW-0472">Membrane</keyword>
<dbReference type="PANTHER" id="PTHR45436:SF8">
    <property type="entry name" value="HISTIDINE KINASE"/>
    <property type="match status" value="1"/>
</dbReference>
<feature type="transmembrane region" description="Helical" evidence="11">
    <location>
        <begin position="154"/>
        <end position="177"/>
    </location>
</feature>
<keyword evidence="7 14" id="KW-0418">Kinase</keyword>
<evidence type="ECO:0000256" key="5">
    <source>
        <dbReference type="ARBA" id="ARBA00022679"/>
    </source>
</evidence>
<dbReference type="CDD" id="cd06225">
    <property type="entry name" value="HAMP"/>
    <property type="match status" value="1"/>
</dbReference>
<gene>
    <name evidence="14" type="ORF">DFR50_14028</name>
</gene>
<evidence type="ECO:0000256" key="2">
    <source>
        <dbReference type="ARBA" id="ARBA00004370"/>
    </source>
</evidence>
<organism evidence="14 15">
    <name type="scientific">Roseiarcus fermentans</name>
    <dbReference type="NCBI Taxonomy" id="1473586"/>
    <lineage>
        <taxon>Bacteria</taxon>
        <taxon>Pseudomonadati</taxon>
        <taxon>Pseudomonadota</taxon>
        <taxon>Alphaproteobacteria</taxon>
        <taxon>Hyphomicrobiales</taxon>
        <taxon>Roseiarcaceae</taxon>
        <taxon>Roseiarcus</taxon>
    </lineage>
</organism>
<keyword evidence="15" id="KW-1185">Reference proteome</keyword>
<accession>A0A366ERQ5</accession>
<dbReference type="Pfam" id="PF00672">
    <property type="entry name" value="HAMP"/>
    <property type="match status" value="1"/>
</dbReference>
<sequence>MPTTDVFRARAFRLALTFSFAISAATVAAFAFVYLQVSHADVLRVGAVLVDEAAKSESDSDDRLRRALELRLTRDIRRLDYVALFDPSGAKAFGDVDAMPPIPADGAAHVVAQQRLPDSTRFEPALFVARRRPDGAVVLFGRSLRDVYDLQESVLKALAIALLPTVLVILAIGAVFARRATQRLERIRDAILRIIRGELGSRLPEGEGDDIAKVAEAVNLMLDEIERLLDQLRSIGDNIAHDLRTPLTVARTRIARALDEDAGEASLRSAMDAALVQIDRASLTISAILRVSALESSARRKQFKAFDLSAVCIEIAEYYQPFAETKRIAVTVEAAGPAPMLGDADLVREVVSNLVDNAIKFTPEGGKVRVEIAMAEGFPRLAVSDTGPGVPLPDRTRIFRRLYRGPGADTAPGHGLGLSIAKTIAELHGFHLSVEDNNPGACFVMQATVKAAAGLAYAA</sequence>
<dbReference type="PRINTS" id="PR00344">
    <property type="entry name" value="BCTRLSENSOR"/>
</dbReference>
<dbReference type="SMART" id="SM00304">
    <property type="entry name" value="HAMP"/>
    <property type="match status" value="1"/>
</dbReference>
<feature type="domain" description="Histidine kinase" evidence="12">
    <location>
        <begin position="238"/>
        <end position="451"/>
    </location>
</feature>
<dbReference type="SMART" id="SM00387">
    <property type="entry name" value="HATPase_c"/>
    <property type="match status" value="1"/>
</dbReference>
<evidence type="ECO:0000313" key="14">
    <source>
        <dbReference type="EMBL" id="RBP04155.1"/>
    </source>
</evidence>
<feature type="domain" description="HAMP" evidence="13">
    <location>
        <begin position="178"/>
        <end position="230"/>
    </location>
</feature>
<dbReference type="OrthoDB" id="9815202at2"/>
<evidence type="ECO:0000256" key="7">
    <source>
        <dbReference type="ARBA" id="ARBA00022777"/>
    </source>
</evidence>
<dbReference type="SUPFAM" id="SSF47384">
    <property type="entry name" value="Homodimeric domain of signal transducing histidine kinase"/>
    <property type="match status" value="1"/>
</dbReference>
<dbReference type="PANTHER" id="PTHR45436">
    <property type="entry name" value="SENSOR HISTIDINE KINASE YKOH"/>
    <property type="match status" value="1"/>
</dbReference>
<keyword evidence="5" id="KW-0808">Transferase</keyword>
<evidence type="ECO:0000256" key="10">
    <source>
        <dbReference type="ARBA" id="ARBA00023136"/>
    </source>
</evidence>
<evidence type="ECO:0000256" key="3">
    <source>
        <dbReference type="ARBA" id="ARBA00012438"/>
    </source>
</evidence>
<dbReference type="PROSITE" id="PS50885">
    <property type="entry name" value="HAMP"/>
    <property type="match status" value="1"/>
</dbReference>
<dbReference type="InterPro" id="IPR036097">
    <property type="entry name" value="HisK_dim/P_sf"/>
</dbReference>
<proteinExistence type="predicted"/>
<evidence type="ECO:0000259" key="13">
    <source>
        <dbReference type="PROSITE" id="PS50885"/>
    </source>
</evidence>
<dbReference type="PROSITE" id="PS50109">
    <property type="entry name" value="HIS_KIN"/>
    <property type="match status" value="1"/>
</dbReference>
<reference evidence="14 15" key="1">
    <citation type="submission" date="2018-06" db="EMBL/GenBank/DDBJ databases">
        <title>Genomic Encyclopedia of Type Strains, Phase IV (KMG-IV): sequencing the most valuable type-strain genomes for metagenomic binning, comparative biology and taxonomic classification.</title>
        <authorList>
            <person name="Goeker M."/>
        </authorList>
    </citation>
    <scope>NUCLEOTIDE SEQUENCE [LARGE SCALE GENOMIC DNA]</scope>
    <source>
        <strain evidence="14 15">DSM 24875</strain>
    </source>
</reference>
<dbReference type="Proteomes" id="UP000253529">
    <property type="component" value="Unassembled WGS sequence"/>
</dbReference>
<dbReference type="InterPro" id="IPR003594">
    <property type="entry name" value="HATPase_dom"/>
</dbReference>
<dbReference type="InterPro" id="IPR004358">
    <property type="entry name" value="Sig_transdc_His_kin-like_C"/>
</dbReference>
<dbReference type="SUPFAM" id="SSF55874">
    <property type="entry name" value="ATPase domain of HSP90 chaperone/DNA topoisomerase II/histidine kinase"/>
    <property type="match status" value="1"/>
</dbReference>
<dbReference type="InterPro" id="IPR005467">
    <property type="entry name" value="His_kinase_dom"/>
</dbReference>
<evidence type="ECO:0000256" key="8">
    <source>
        <dbReference type="ARBA" id="ARBA00022989"/>
    </source>
</evidence>
<dbReference type="AlphaFoldDB" id="A0A366ERQ5"/>
<dbReference type="InterPro" id="IPR003660">
    <property type="entry name" value="HAMP_dom"/>
</dbReference>
<dbReference type="CDD" id="cd00082">
    <property type="entry name" value="HisKA"/>
    <property type="match status" value="1"/>
</dbReference>
<protein>
    <recommendedName>
        <fullName evidence="3">histidine kinase</fullName>
        <ecNumber evidence="3">2.7.13.3</ecNumber>
    </recommendedName>
</protein>
<dbReference type="InterPro" id="IPR003661">
    <property type="entry name" value="HisK_dim/P_dom"/>
</dbReference>
<dbReference type="InterPro" id="IPR036890">
    <property type="entry name" value="HATPase_C_sf"/>
</dbReference>
<comment type="subcellular location">
    <subcellularLocation>
        <location evidence="2">Membrane</location>
    </subcellularLocation>
</comment>
<evidence type="ECO:0000256" key="1">
    <source>
        <dbReference type="ARBA" id="ARBA00000085"/>
    </source>
</evidence>
<name>A0A366ERQ5_9HYPH</name>
<evidence type="ECO:0000256" key="4">
    <source>
        <dbReference type="ARBA" id="ARBA00022553"/>
    </source>
</evidence>
<dbReference type="Gene3D" id="6.10.340.10">
    <property type="match status" value="1"/>
</dbReference>
<comment type="catalytic activity">
    <reaction evidence="1">
        <text>ATP + protein L-histidine = ADP + protein N-phospho-L-histidine.</text>
        <dbReference type="EC" id="2.7.13.3"/>
    </reaction>
</comment>
<evidence type="ECO:0000256" key="6">
    <source>
        <dbReference type="ARBA" id="ARBA00022692"/>
    </source>
</evidence>
<dbReference type="SUPFAM" id="SSF158472">
    <property type="entry name" value="HAMP domain-like"/>
    <property type="match status" value="1"/>
</dbReference>
<dbReference type="GO" id="GO:0000155">
    <property type="term" value="F:phosphorelay sensor kinase activity"/>
    <property type="evidence" value="ECO:0007669"/>
    <property type="project" value="InterPro"/>
</dbReference>
<dbReference type="InterPro" id="IPR050428">
    <property type="entry name" value="TCS_sensor_his_kinase"/>
</dbReference>
<dbReference type="CDD" id="cd00075">
    <property type="entry name" value="HATPase"/>
    <property type="match status" value="1"/>
</dbReference>
<evidence type="ECO:0000256" key="11">
    <source>
        <dbReference type="SAM" id="Phobius"/>
    </source>
</evidence>
<dbReference type="GO" id="GO:0005886">
    <property type="term" value="C:plasma membrane"/>
    <property type="evidence" value="ECO:0007669"/>
    <property type="project" value="TreeGrafter"/>
</dbReference>